<feature type="chain" id="PRO_5004072833" description="alpha-L-fucosidase" evidence="7">
    <location>
        <begin position="32"/>
        <end position="502"/>
    </location>
</feature>
<name>M5TS42_9BACT</name>
<evidence type="ECO:0000256" key="3">
    <source>
        <dbReference type="ARBA" id="ARBA00012662"/>
    </source>
</evidence>
<dbReference type="PANTHER" id="PTHR10030:SF37">
    <property type="entry name" value="ALPHA-L-FUCOSIDASE-RELATED"/>
    <property type="match status" value="1"/>
</dbReference>
<dbReference type="EC" id="3.2.1.51" evidence="3"/>
<keyword evidence="5 9" id="KW-0378">Hydrolase</keyword>
<evidence type="ECO:0000256" key="1">
    <source>
        <dbReference type="ARBA" id="ARBA00004071"/>
    </source>
</evidence>
<evidence type="ECO:0000256" key="7">
    <source>
        <dbReference type="SAM" id="SignalP"/>
    </source>
</evidence>
<dbReference type="SMART" id="SM00812">
    <property type="entry name" value="Alpha_L_fucos"/>
    <property type="match status" value="1"/>
</dbReference>
<proteinExistence type="inferred from homology"/>
<protein>
    <recommendedName>
        <fullName evidence="3">alpha-L-fucosidase</fullName>
        <ecNumber evidence="3">3.2.1.51</ecNumber>
    </recommendedName>
</protein>
<sequence>MMNSKSARRLLACPLLTLSAFFAVSWTVTLADENLAEDPFTIEQGQIENQVTSKPWVGRSPEELRAWAKKNLHVKLTAKNVIDAEAHPQWDWFRKSGLGLFLHWGLPSANPDTGDAWAVMWSERKAKAGRYMEPATKMFAVAETWNPEKYDPDKWLAAAKNAGFGYAVMTARHHDGYALWPSDHGDWNTGDRMGGRDLVKEYIDACRKNDIRVGLYYSGPNWHFDYQNREFEFPSTVEFTVNYKHEFLTDGTKLMPPMQSAGPDEIEQSKGQVRELMSNYGPIDVMWWDGNVAMSEEELRPMQPDIFVARGNIATPEGGHQGASEKVKVVNEAGWWWESCQKSENSFTPNWHYGIECETNHWDTNTLLTELIRCRSLGGNLLVNVPPRGNGEMMEWFYEVCDEMAAWMQHSREAVYDVDLAPPLPTLDRTQNFTTVKGETWYSLPDHRRVVFIREVNRPKSVILLRTGTQLDYEYRDRSLRVVVPRSMKTHLPDMVKITFGG</sequence>
<dbReference type="InterPro" id="IPR000933">
    <property type="entry name" value="Glyco_hydro_29"/>
</dbReference>
<dbReference type="Gene3D" id="3.20.20.80">
    <property type="entry name" value="Glycosidases"/>
    <property type="match status" value="1"/>
</dbReference>
<dbReference type="PRINTS" id="PR00741">
    <property type="entry name" value="GLHYDRLASE29"/>
</dbReference>
<organism evidence="9 10">
    <name type="scientific">Rhodopirellula sallentina SM41</name>
    <dbReference type="NCBI Taxonomy" id="1263870"/>
    <lineage>
        <taxon>Bacteria</taxon>
        <taxon>Pseudomonadati</taxon>
        <taxon>Planctomycetota</taxon>
        <taxon>Planctomycetia</taxon>
        <taxon>Pirellulales</taxon>
        <taxon>Pirellulaceae</taxon>
        <taxon>Rhodopirellula</taxon>
    </lineage>
</organism>
<dbReference type="InterPro" id="IPR057739">
    <property type="entry name" value="Glyco_hydro_29_N"/>
</dbReference>
<dbReference type="SUPFAM" id="SSF51445">
    <property type="entry name" value="(Trans)glycosidases"/>
    <property type="match status" value="1"/>
</dbReference>
<dbReference type="GO" id="GO:0006004">
    <property type="term" value="P:fucose metabolic process"/>
    <property type="evidence" value="ECO:0007669"/>
    <property type="project" value="InterPro"/>
</dbReference>
<evidence type="ECO:0000259" key="8">
    <source>
        <dbReference type="Pfam" id="PF01120"/>
    </source>
</evidence>
<evidence type="ECO:0000256" key="2">
    <source>
        <dbReference type="ARBA" id="ARBA00007951"/>
    </source>
</evidence>
<dbReference type="InterPro" id="IPR016286">
    <property type="entry name" value="FUC_metazoa-typ"/>
</dbReference>
<dbReference type="InterPro" id="IPR017853">
    <property type="entry name" value="GH"/>
</dbReference>
<evidence type="ECO:0000256" key="4">
    <source>
        <dbReference type="ARBA" id="ARBA00022729"/>
    </source>
</evidence>
<dbReference type="GO" id="GO:0005764">
    <property type="term" value="C:lysosome"/>
    <property type="evidence" value="ECO:0007669"/>
    <property type="project" value="TreeGrafter"/>
</dbReference>
<dbReference type="GO" id="GO:0016139">
    <property type="term" value="P:glycoside catabolic process"/>
    <property type="evidence" value="ECO:0007669"/>
    <property type="project" value="TreeGrafter"/>
</dbReference>
<gene>
    <name evidence="9" type="ORF">RSSM_06683</name>
</gene>
<reference evidence="9 10" key="1">
    <citation type="journal article" date="2013" name="Mar. Genomics">
        <title>Expression of sulfatases in Rhodopirellula baltica and the diversity of sulfatases in the genus Rhodopirellula.</title>
        <authorList>
            <person name="Wegner C.E."/>
            <person name="Richter-Heitmann T."/>
            <person name="Klindworth A."/>
            <person name="Klockow C."/>
            <person name="Richter M."/>
            <person name="Achstetter T."/>
            <person name="Glockner F.O."/>
            <person name="Harder J."/>
        </authorList>
    </citation>
    <scope>NUCLEOTIDE SEQUENCE [LARGE SCALE GENOMIC DNA]</scope>
    <source>
        <strain evidence="9 10">SM41</strain>
    </source>
</reference>
<keyword evidence="4 7" id="KW-0732">Signal</keyword>
<feature type="domain" description="Glycoside hydrolase family 29 N-terminal" evidence="8">
    <location>
        <begin position="81"/>
        <end position="410"/>
    </location>
</feature>
<dbReference type="GO" id="GO:0004560">
    <property type="term" value="F:alpha-L-fucosidase activity"/>
    <property type="evidence" value="ECO:0007669"/>
    <property type="project" value="InterPro"/>
</dbReference>
<keyword evidence="10" id="KW-1185">Reference proteome</keyword>
<dbReference type="Pfam" id="PF01120">
    <property type="entry name" value="Alpha_L_fucos"/>
    <property type="match status" value="1"/>
</dbReference>
<dbReference type="EMBL" id="ANOH01000472">
    <property type="protein sequence ID" value="EMI51869.1"/>
    <property type="molecule type" value="Genomic_DNA"/>
</dbReference>
<feature type="signal peptide" evidence="7">
    <location>
        <begin position="1"/>
        <end position="31"/>
    </location>
</feature>
<dbReference type="OrthoDB" id="235554at2"/>
<accession>M5TS42</accession>
<dbReference type="PATRIC" id="fig|1263870.3.peg.7090"/>
<evidence type="ECO:0000256" key="6">
    <source>
        <dbReference type="ARBA" id="ARBA00023295"/>
    </source>
</evidence>
<dbReference type="AlphaFoldDB" id="M5TS42"/>
<evidence type="ECO:0000313" key="9">
    <source>
        <dbReference type="EMBL" id="EMI51869.1"/>
    </source>
</evidence>
<evidence type="ECO:0000313" key="10">
    <source>
        <dbReference type="Proteomes" id="UP000011885"/>
    </source>
</evidence>
<comment type="function">
    <text evidence="1">Alpha-L-fucosidase is responsible for hydrolyzing the alpha-1,6-linked fucose joined to the reducing-end N-acetylglucosamine of the carbohydrate moieties of glycoproteins.</text>
</comment>
<dbReference type="PANTHER" id="PTHR10030">
    <property type="entry name" value="ALPHA-L-FUCOSIDASE"/>
    <property type="match status" value="1"/>
</dbReference>
<keyword evidence="6" id="KW-0326">Glycosidase</keyword>
<evidence type="ECO:0000256" key="5">
    <source>
        <dbReference type="ARBA" id="ARBA00022801"/>
    </source>
</evidence>
<dbReference type="Proteomes" id="UP000011885">
    <property type="component" value="Unassembled WGS sequence"/>
</dbReference>
<comment type="similarity">
    <text evidence="2">Belongs to the glycosyl hydrolase 29 family.</text>
</comment>
<comment type="caution">
    <text evidence="9">The sequence shown here is derived from an EMBL/GenBank/DDBJ whole genome shotgun (WGS) entry which is preliminary data.</text>
</comment>